<dbReference type="AlphaFoldDB" id="A0A4R8V8T6"/>
<name>A0A4R8V8T6_9MICO</name>
<dbReference type="Proteomes" id="UP000298488">
    <property type="component" value="Unassembled WGS sequence"/>
</dbReference>
<accession>A0A4R8V8T6</accession>
<sequence>MTMNSMNDRVALVTGAAQGLGLSIANSFAEAGFRVAYADINEAALASVDRSGGGQSATYGLDVSSSSSFDSVVASVVRDFGRIDVLVNNAGLSTLGPMIVDTSDEDWHRGISVMQSGVFYGMRAAGRHFLRQGSGACVNVSSIRGLSSRPGRIAYCASKSAVIMMTRVAAAEWAPYGVRCNAIAPGPLRTPMWDQDVAAGLVDHEMTVASIPAGRLGEPDEVGALAVYLCSDAAAYINGTVVTIDGGLTSQPVDGEPPQRSSSLRAIDDV</sequence>
<evidence type="ECO:0000313" key="4">
    <source>
        <dbReference type="Proteomes" id="UP000298488"/>
    </source>
</evidence>
<gene>
    <name evidence="3" type="ORF">E3N84_05510</name>
</gene>
<protein>
    <submittedName>
        <fullName evidence="3">SDR family oxidoreductase</fullName>
    </submittedName>
</protein>
<dbReference type="InterPro" id="IPR020904">
    <property type="entry name" value="Sc_DH/Rdtase_CS"/>
</dbReference>
<dbReference type="PROSITE" id="PS00061">
    <property type="entry name" value="ADH_SHORT"/>
    <property type="match status" value="1"/>
</dbReference>
<proteinExistence type="inferred from homology"/>
<dbReference type="Pfam" id="PF13561">
    <property type="entry name" value="adh_short_C2"/>
    <property type="match status" value="1"/>
</dbReference>
<dbReference type="PRINTS" id="PR00081">
    <property type="entry name" value="GDHRDH"/>
</dbReference>
<evidence type="ECO:0000256" key="1">
    <source>
        <dbReference type="ARBA" id="ARBA00006484"/>
    </source>
</evidence>
<dbReference type="PANTHER" id="PTHR42760">
    <property type="entry name" value="SHORT-CHAIN DEHYDROGENASES/REDUCTASES FAMILY MEMBER"/>
    <property type="match status" value="1"/>
</dbReference>
<dbReference type="CDD" id="cd05233">
    <property type="entry name" value="SDR_c"/>
    <property type="match status" value="1"/>
</dbReference>
<dbReference type="RefSeq" id="WP_104095424.1">
    <property type="nucleotide sequence ID" value="NZ_JACHBP010000001.1"/>
</dbReference>
<dbReference type="FunFam" id="3.40.50.720:FF:000084">
    <property type="entry name" value="Short-chain dehydrogenase reductase"/>
    <property type="match status" value="1"/>
</dbReference>
<keyword evidence="4" id="KW-1185">Reference proteome</keyword>
<dbReference type="PRINTS" id="PR00080">
    <property type="entry name" value="SDRFAMILY"/>
</dbReference>
<organism evidence="3 4">
    <name type="scientific">Terrimesophilobacter mesophilus</name>
    <dbReference type="NCBI Taxonomy" id="433647"/>
    <lineage>
        <taxon>Bacteria</taxon>
        <taxon>Bacillati</taxon>
        <taxon>Actinomycetota</taxon>
        <taxon>Actinomycetes</taxon>
        <taxon>Micrococcales</taxon>
        <taxon>Microbacteriaceae</taxon>
        <taxon>Terrimesophilobacter</taxon>
    </lineage>
</organism>
<dbReference type="GO" id="GO:0016616">
    <property type="term" value="F:oxidoreductase activity, acting on the CH-OH group of donors, NAD or NADP as acceptor"/>
    <property type="evidence" value="ECO:0007669"/>
    <property type="project" value="TreeGrafter"/>
</dbReference>
<dbReference type="NCBIfam" id="NF005559">
    <property type="entry name" value="PRK07231.1"/>
    <property type="match status" value="1"/>
</dbReference>
<evidence type="ECO:0000256" key="2">
    <source>
        <dbReference type="ARBA" id="ARBA00023002"/>
    </source>
</evidence>
<dbReference type="InterPro" id="IPR002347">
    <property type="entry name" value="SDR_fam"/>
</dbReference>
<dbReference type="EMBL" id="SOFI01000003">
    <property type="protein sequence ID" value="TFB79551.1"/>
    <property type="molecule type" value="Genomic_DNA"/>
</dbReference>
<dbReference type="SUPFAM" id="SSF51735">
    <property type="entry name" value="NAD(P)-binding Rossmann-fold domains"/>
    <property type="match status" value="1"/>
</dbReference>
<reference evidence="3 4" key="1">
    <citation type="submission" date="2019-03" db="EMBL/GenBank/DDBJ databases">
        <title>Genomics of glacier-inhabiting Cryobacterium strains.</title>
        <authorList>
            <person name="Liu Q."/>
            <person name="Xin Y.-H."/>
        </authorList>
    </citation>
    <scope>NUCLEOTIDE SEQUENCE [LARGE SCALE GENOMIC DNA]</scope>
    <source>
        <strain evidence="3 4">CGMCC 1.10440</strain>
    </source>
</reference>
<keyword evidence="2" id="KW-0560">Oxidoreductase</keyword>
<comment type="caution">
    <text evidence="3">The sequence shown here is derived from an EMBL/GenBank/DDBJ whole genome shotgun (WGS) entry which is preliminary data.</text>
</comment>
<comment type="similarity">
    <text evidence="1">Belongs to the short-chain dehydrogenases/reductases (SDR) family.</text>
</comment>
<dbReference type="Gene3D" id="3.40.50.720">
    <property type="entry name" value="NAD(P)-binding Rossmann-like Domain"/>
    <property type="match status" value="1"/>
</dbReference>
<evidence type="ECO:0000313" key="3">
    <source>
        <dbReference type="EMBL" id="TFB79551.1"/>
    </source>
</evidence>
<dbReference type="OrthoDB" id="9809287at2"/>
<dbReference type="InterPro" id="IPR036291">
    <property type="entry name" value="NAD(P)-bd_dom_sf"/>
</dbReference>